<sequence length="141" mass="15119">MELEELKPTVIAGAKPLKNHIGLRLAKNLIAPPYTRIICKKSANNTTKKYIPSCLIAPKPALVNAVATKPNVPIGAKYCIIAVTMNINISFVCSKSSFTALTFSPSAIMPMPIKMAKVITCSMFVSLIASTGFLGIKLIKV</sequence>
<dbReference type="Proteomes" id="UP000001383">
    <property type="component" value="Chromosome"/>
</dbReference>
<dbReference type="HOGENOM" id="CLU_1823018_0_0_9"/>
<reference evidence="1 2" key="1">
    <citation type="journal article" date="2009" name="J. Bacteriol.">
        <title>Complete genome sequence of Macrococcus caseolyticus strain JCSCS5402, reflecting the ancestral genome of the human-pathogenic staphylococci.</title>
        <authorList>
            <person name="Baba T."/>
            <person name="Kuwahara-Arai K."/>
            <person name="Uchiyama I."/>
            <person name="Takeuchi F."/>
            <person name="Ito T."/>
            <person name="Hiramatsu K."/>
        </authorList>
    </citation>
    <scope>NUCLEOTIDE SEQUENCE [LARGE SCALE GENOMIC DNA]</scope>
    <source>
        <strain evidence="1 2">JCSC5402</strain>
    </source>
</reference>
<accession>B9E7V6</accession>
<evidence type="ECO:0000313" key="2">
    <source>
        <dbReference type="Proteomes" id="UP000001383"/>
    </source>
</evidence>
<dbReference type="EMBL" id="AP009484">
    <property type="protein sequence ID" value="BAH18274.1"/>
    <property type="molecule type" value="Genomic_DNA"/>
</dbReference>
<protein>
    <submittedName>
        <fullName evidence="1">Uncharacterized protein</fullName>
    </submittedName>
</protein>
<organism evidence="1 2">
    <name type="scientific">Macrococcus caseolyticus (strain JCSC5402)</name>
    <name type="common">Macrococcoides caseolyticum</name>
    <dbReference type="NCBI Taxonomy" id="458233"/>
    <lineage>
        <taxon>Bacteria</taxon>
        <taxon>Bacillati</taxon>
        <taxon>Bacillota</taxon>
        <taxon>Bacilli</taxon>
        <taxon>Bacillales</taxon>
        <taxon>Staphylococcaceae</taxon>
        <taxon>Macrococcoides</taxon>
    </lineage>
</organism>
<proteinExistence type="predicted"/>
<evidence type="ECO:0000313" key="1">
    <source>
        <dbReference type="EMBL" id="BAH18274.1"/>
    </source>
</evidence>
<dbReference type="KEGG" id="mcl:MCCL_1566"/>
<name>B9E7V6_MACCJ</name>
<dbReference type="AlphaFoldDB" id="B9E7V6"/>
<gene>
    <name evidence="1" type="ordered locus">MCCL_1566</name>
</gene>